<evidence type="ECO:0000256" key="1">
    <source>
        <dbReference type="ARBA" id="ARBA00012513"/>
    </source>
</evidence>
<comment type="caution">
    <text evidence="11">The sequence shown here is derived from an EMBL/GenBank/DDBJ whole genome shotgun (WGS) entry which is preliminary data.</text>
</comment>
<dbReference type="InterPro" id="IPR008271">
    <property type="entry name" value="Ser/Thr_kinase_AS"/>
</dbReference>
<dbReference type="Proteomes" id="UP000247832">
    <property type="component" value="Unassembled WGS sequence"/>
</dbReference>
<gene>
    <name evidence="11" type="ORF">CVV68_12850</name>
</gene>
<dbReference type="PANTHER" id="PTHR43289:SF6">
    <property type="entry name" value="SERINE_THREONINE-PROTEIN KINASE NEKL-3"/>
    <property type="match status" value="1"/>
</dbReference>
<dbReference type="GO" id="GO:0004674">
    <property type="term" value="F:protein serine/threonine kinase activity"/>
    <property type="evidence" value="ECO:0007669"/>
    <property type="project" value="UniProtKB-KW"/>
</dbReference>
<evidence type="ECO:0000313" key="11">
    <source>
        <dbReference type="EMBL" id="PYI66694.1"/>
    </source>
</evidence>
<evidence type="ECO:0000256" key="7">
    <source>
        <dbReference type="PROSITE-ProRule" id="PRU10141"/>
    </source>
</evidence>
<dbReference type="Gene3D" id="1.10.510.10">
    <property type="entry name" value="Transferase(Phosphotransferase) domain 1"/>
    <property type="match status" value="1"/>
</dbReference>
<keyword evidence="9" id="KW-1133">Transmembrane helix</keyword>
<keyword evidence="5 11" id="KW-0418">Kinase</keyword>
<keyword evidence="3" id="KW-0808">Transferase</keyword>
<feature type="compositionally biased region" description="Polar residues" evidence="8">
    <location>
        <begin position="351"/>
        <end position="368"/>
    </location>
</feature>
<accession>A0A2V5L8I7</accession>
<proteinExistence type="predicted"/>
<keyword evidence="2 11" id="KW-0723">Serine/threonine-protein kinase</keyword>
<dbReference type="PROSITE" id="PS50011">
    <property type="entry name" value="PROTEIN_KINASE_DOM"/>
    <property type="match status" value="1"/>
</dbReference>
<dbReference type="PANTHER" id="PTHR43289">
    <property type="entry name" value="MITOGEN-ACTIVATED PROTEIN KINASE KINASE KINASE 20-RELATED"/>
    <property type="match status" value="1"/>
</dbReference>
<evidence type="ECO:0000256" key="2">
    <source>
        <dbReference type="ARBA" id="ARBA00022527"/>
    </source>
</evidence>
<dbReference type="CDD" id="cd14014">
    <property type="entry name" value="STKc_PknB_like"/>
    <property type="match status" value="1"/>
</dbReference>
<dbReference type="AlphaFoldDB" id="A0A2V5L8I7"/>
<reference evidence="11 12" key="1">
    <citation type="submission" date="2018-05" db="EMBL/GenBank/DDBJ databases">
        <title>Genetic diversity of glacier-inhabiting Cryobacterium bacteria in China and description of Cryobacterium mengkeensis sp. nov. and Arthrobacter glacialis sp. nov.</title>
        <authorList>
            <person name="Liu Q."/>
            <person name="Xin Y.-H."/>
        </authorList>
    </citation>
    <scope>NUCLEOTIDE SEQUENCE [LARGE SCALE GENOMIC DNA]</scope>
    <source>
        <strain evidence="11 12">LI2</strain>
    </source>
</reference>
<dbReference type="PROSITE" id="PS00108">
    <property type="entry name" value="PROTEIN_KINASE_ST"/>
    <property type="match status" value="1"/>
</dbReference>
<feature type="compositionally biased region" description="Low complexity" evidence="8">
    <location>
        <begin position="370"/>
        <end position="393"/>
    </location>
</feature>
<evidence type="ECO:0000313" key="12">
    <source>
        <dbReference type="Proteomes" id="UP000247832"/>
    </source>
</evidence>
<keyword evidence="4 7" id="KW-0547">Nucleotide-binding</keyword>
<dbReference type="InterPro" id="IPR017441">
    <property type="entry name" value="Protein_kinase_ATP_BS"/>
</dbReference>
<name>A0A2V5L8I7_9MICC</name>
<dbReference type="SUPFAM" id="SSF56112">
    <property type="entry name" value="Protein kinase-like (PK-like)"/>
    <property type="match status" value="1"/>
</dbReference>
<evidence type="ECO:0000256" key="9">
    <source>
        <dbReference type="SAM" id="Phobius"/>
    </source>
</evidence>
<dbReference type="PROSITE" id="PS00107">
    <property type="entry name" value="PROTEIN_KINASE_ATP"/>
    <property type="match status" value="1"/>
</dbReference>
<dbReference type="SMART" id="SM00220">
    <property type="entry name" value="S_TKc"/>
    <property type="match status" value="1"/>
</dbReference>
<evidence type="ECO:0000256" key="6">
    <source>
        <dbReference type="ARBA" id="ARBA00022840"/>
    </source>
</evidence>
<dbReference type="EC" id="2.7.11.1" evidence="1"/>
<protein>
    <recommendedName>
        <fullName evidence="1">non-specific serine/threonine protein kinase</fullName>
        <ecNumber evidence="1">2.7.11.1</ecNumber>
    </recommendedName>
</protein>
<keyword evidence="9" id="KW-0472">Membrane</keyword>
<dbReference type="EMBL" id="QJVD01000013">
    <property type="protein sequence ID" value="PYI66694.1"/>
    <property type="molecule type" value="Genomic_DNA"/>
</dbReference>
<feature type="binding site" evidence="7">
    <location>
        <position position="45"/>
    </location>
    <ligand>
        <name>ATP</name>
        <dbReference type="ChEBI" id="CHEBI:30616"/>
    </ligand>
</feature>
<evidence type="ECO:0000256" key="8">
    <source>
        <dbReference type="SAM" id="MobiDB-lite"/>
    </source>
</evidence>
<evidence type="ECO:0000256" key="3">
    <source>
        <dbReference type="ARBA" id="ARBA00022679"/>
    </source>
</evidence>
<dbReference type="InterPro" id="IPR000719">
    <property type="entry name" value="Prot_kinase_dom"/>
</dbReference>
<feature type="region of interest" description="Disordered" evidence="8">
    <location>
        <begin position="313"/>
        <end position="420"/>
    </location>
</feature>
<evidence type="ECO:0000256" key="4">
    <source>
        <dbReference type="ARBA" id="ARBA00022741"/>
    </source>
</evidence>
<feature type="domain" description="Protein kinase" evidence="10">
    <location>
        <begin position="16"/>
        <end position="273"/>
    </location>
</feature>
<feature type="transmembrane region" description="Helical" evidence="9">
    <location>
        <begin position="461"/>
        <end position="482"/>
    </location>
</feature>
<evidence type="ECO:0000256" key="5">
    <source>
        <dbReference type="ARBA" id="ARBA00022777"/>
    </source>
</evidence>
<sequence length="594" mass="62356">MSSRRPPAPPPDIPGYNFLSVLGSGGFSDVYLYEQDRPRRKVAVKVLVADLKTDGARRRFESEANLMAQLSTHPYIVTIYEAEITDAGHSYLAMEYCSRPSLDVRYRRARFSVDEALSVGIQVSSAVETAHRAGIAHRDIKPANILVTDYNRPALTDFGISGTMDAAQDDDAGMSIPWSPPESFTAGATDGVKVDIWALGATLYTLLAGHSPFVIPGADNSQRELINRINSAPLPRLGRADVPEALDLVLATAMSKSPASRYASAKAFARALMRIQADLNLSVTPFEVQEEVPLEEADPDAGFEATRVRSVLSIDPDSHPSGPTFPSVFRPDTTGPFTQSPRINSIPGITGRTQGSTTGLTQNGSTVPSGDLAAPGQAGPDAPGNIDTAARPAAPGPSGGGYSSMLSPTQWADPVPRNGAEAPEAHLASTVHRSDIASKGPHQLEHSMPGPAGPPPSRKRLWLGLGAGAVLAAAVVVGIVVFNTAGSPDPVDPDQAGNTTPPPALIVGADVPPVTKLKAAASNGGAVWSWSNPAPEAGDVYLWAAVSAVDSGEFKPVKEARVFVTNNSNDQSCVSVKLVRKNGSTSAETKKCFP</sequence>
<organism evidence="11 12">
    <name type="scientific">Arthrobacter livingstonensis</name>
    <dbReference type="NCBI Taxonomy" id="670078"/>
    <lineage>
        <taxon>Bacteria</taxon>
        <taxon>Bacillati</taxon>
        <taxon>Actinomycetota</taxon>
        <taxon>Actinomycetes</taxon>
        <taxon>Micrococcales</taxon>
        <taxon>Micrococcaceae</taxon>
        <taxon>Arthrobacter</taxon>
    </lineage>
</organism>
<dbReference type="InterPro" id="IPR011009">
    <property type="entry name" value="Kinase-like_dom_sf"/>
</dbReference>
<dbReference type="Pfam" id="PF00069">
    <property type="entry name" value="Pkinase"/>
    <property type="match status" value="1"/>
</dbReference>
<dbReference type="GO" id="GO:0005524">
    <property type="term" value="F:ATP binding"/>
    <property type="evidence" value="ECO:0007669"/>
    <property type="project" value="UniProtKB-UniRule"/>
</dbReference>
<dbReference type="RefSeq" id="WP_110501411.1">
    <property type="nucleotide sequence ID" value="NZ_QJVD01000013.1"/>
</dbReference>
<dbReference type="OrthoDB" id="9762169at2"/>
<keyword evidence="9" id="KW-0812">Transmembrane</keyword>
<keyword evidence="6 7" id="KW-0067">ATP-binding</keyword>
<evidence type="ECO:0000259" key="10">
    <source>
        <dbReference type="PROSITE" id="PS50011"/>
    </source>
</evidence>
<keyword evidence="12" id="KW-1185">Reference proteome</keyword>